<feature type="domain" description="ABC transporter" evidence="4">
    <location>
        <begin position="2"/>
        <end position="230"/>
    </location>
</feature>
<dbReference type="GO" id="GO:0016887">
    <property type="term" value="F:ATP hydrolysis activity"/>
    <property type="evidence" value="ECO:0007669"/>
    <property type="project" value="InterPro"/>
</dbReference>
<dbReference type="Gene3D" id="3.40.50.300">
    <property type="entry name" value="P-loop containing nucleotide triphosphate hydrolases"/>
    <property type="match status" value="1"/>
</dbReference>
<dbReference type="InterPro" id="IPR027417">
    <property type="entry name" value="P-loop_NTPase"/>
</dbReference>
<name>A0A1B8RPT5_9CLOT</name>
<dbReference type="InterPro" id="IPR003593">
    <property type="entry name" value="AAA+_ATPase"/>
</dbReference>
<evidence type="ECO:0000259" key="4">
    <source>
        <dbReference type="PROSITE" id="PS50893"/>
    </source>
</evidence>
<evidence type="ECO:0000256" key="1">
    <source>
        <dbReference type="ARBA" id="ARBA00022448"/>
    </source>
</evidence>
<dbReference type="GO" id="GO:0005524">
    <property type="term" value="F:ATP binding"/>
    <property type="evidence" value="ECO:0007669"/>
    <property type="project" value="UniProtKB-KW"/>
</dbReference>
<gene>
    <name evidence="5" type="ORF">CP373A1_10015</name>
</gene>
<organism evidence="5 6">
    <name type="scientific">Clostridium paraputrificum</name>
    <dbReference type="NCBI Taxonomy" id="29363"/>
    <lineage>
        <taxon>Bacteria</taxon>
        <taxon>Bacillati</taxon>
        <taxon>Bacillota</taxon>
        <taxon>Clostridia</taxon>
        <taxon>Eubacteriales</taxon>
        <taxon>Clostridiaceae</taxon>
        <taxon>Clostridium</taxon>
    </lineage>
</organism>
<dbReference type="eggNOG" id="COG1131">
    <property type="taxonomic scope" value="Bacteria"/>
</dbReference>
<dbReference type="PROSITE" id="PS50893">
    <property type="entry name" value="ABC_TRANSPORTER_2"/>
    <property type="match status" value="1"/>
</dbReference>
<accession>A0A1B8RPT5</accession>
<dbReference type="SMART" id="SM00382">
    <property type="entry name" value="AAA"/>
    <property type="match status" value="1"/>
</dbReference>
<dbReference type="AlphaFoldDB" id="A0A1B8RPT5"/>
<keyword evidence="2" id="KW-0547">Nucleotide-binding</keyword>
<dbReference type="CDD" id="cd03230">
    <property type="entry name" value="ABC_DR_subfamily_A"/>
    <property type="match status" value="1"/>
</dbReference>
<dbReference type="PANTHER" id="PTHR42939:SF3">
    <property type="entry name" value="ABC TRANSPORTER ATP-BINDING COMPONENT"/>
    <property type="match status" value="1"/>
</dbReference>
<proteinExistence type="predicted"/>
<dbReference type="InterPro" id="IPR003439">
    <property type="entry name" value="ABC_transporter-like_ATP-bd"/>
</dbReference>
<dbReference type="EMBL" id="MAPZ01000019">
    <property type="protein sequence ID" value="OBY10829.1"/>
    <property type="molecule type" value="Genomic_DNA"/>
</dbReference>
<dbReference type="InterPro" id="IPR051782">
    <property type="entry name" value="ABC_Transporter_VariousFunc"/>
</dbReference>
<dbReference type="RefSeq" id="WP_065254549.1">
    <property type="nucleotide sequence ID" value="NZ_JADNCW010000005.1"/>
</dbReference>
<reference evidence="5 6" key="1">
    <citation type="submission" date="2016-06" db="EMBL/GenBank/DDBJ databases">
        <authorList>
            <person name="Kjaerup R.B."/>
            <person name="Dalgaard T.S."/>
            <person name="Juul-Madsen H.R."/>
        </authorList>
    </citation>
    <scope>NUCLEOTIDE SEQUENCE [LARGE SCALE GENOMIC DNA]</scope>
    <source>
        <strain evidence="5 6">373-A1</strain>
    </source>
</reference>
<evidence type="ECO:0000313" key="5">
    <source>
        <dbReference type="EMBL" id="OBY10829.1"/>
    </source>
</evidence>
<keyword evidence="6" id="KW-1185">Reference proteome</keyword>
<dbReference type="PANTHER" id="PTHR42939">
    <property type="entry name" value="ABC TRANSPORTER ATP-BINDING PROTEIN ALBC-RELATED"/>
    <property type="match status" value="1"/>
</dbReference>
<dbReference type="OrthoDB" id="9804819at2"/>
<keyword evidence="1" id="KW-0813">Transport</keyword>
<comment type="caution">
    <text evidence="5">The sequence shown here is derived from an EMBL/GenBank/DDBJ whole genome shotgun (WGS) entry which is preliminary data.</text>
</comment>
<evidence type="ECO:0000313" key="6">
    <source>
        <dbReference type="Proteomes" id="UP000092714"/>
    </source>
</evidence>
<evidence type="ECO:0000256" key="3">
    <source>
        <dbReference type="ARBA" id="ARBA00022840"/>
    </source>
</evidence>
<keyword evidence="3" id="KW-0067">ATP-binding</keyword>
<dbReference type="SUPFAM" id="SSF52540">
    <property type="entry name" value="P-loop containing nucleoside triphosphate hydrolases"/>
    <property type="match status" value="1"/>
</dbReference>
<dbReference type="Pfam" id="PF00005">
    <property type="entry name" value="ABC_tran"/>
    <property type="match status" value="1"/>
</dbReference>
<sequence>MENLLEIKDLSIEFKDFSLKNVSFCVPRGTVLGFIGQNGAGKTTTLKLILNSYKRASGEIRVLGKDNIKDEVFVKNNIGYVPAESYLIENKTIEEHEETFEFFYDKWDHKVYMEYIKKFGIDMNKKCGDLSTGMKTKAMLALALAHDPQILILDEPTSGLDPVARLEFLDMLRDFVGDGEKSVILSTHITSDLDKVADYIALIHEGRILEFDSMDNIQESFAVVKGDLSEIAGYEDDFIGIKKWDNSFEGLIKREKLVGELKNLRTIVPNIENFLSFHIWGNKK</sequence>
<protein>
    <recommendedName>
        <fullName evidence="4">ABC transporter domain-containing protein</fullName>
    </recommendedName>
</protein>
<evidence type="ECO:0000256" key="2">
    <source>
        <dbReference type="ARBA" id="ARBA00022741"/>
    </source>
</evidence>
<dbReference type="Proteomes" id="UP000092714">
    <property type="component" value="Unassembled WGS sequence"/>
</dbReference>